<accession>A0A1Y5HNX3</accession>
<evidence type="ECO:0008006" key="3">
    <source>
        <dbReference type="Google" id="ProtNLM"/>
    </source>
</evidence>
<gene>
    <name evidence="1" type="ORF">A9R00_10100</name>
</gene>
<dbReference type="Proteomes" id="UP000227088">
    <property type="component" value="Unassembled WGS sequence"/>
</dbReference>
<dbReference type="Gene3D" id="3.40.50.1820">
    <property type="entry name" value="alpha/beta hydrolase"/>
    <property type="match status" value="1"/>
</dbReference>
<organism evidence="1 2">
    <name type="scientific">Oleispira antarctica</name>
    <dbReference type="NCBI Taxonomy" id="188908"/>
    <lineage>
        <taxon>Bacteria</taxon>
        <taxon>Pseudomonadati</taxon>
        <taxon>Pseudomonadota</taxon>
        <taxon>Gammaproteobacteria</taxon>
        <taxon>Oceanospirillales</taxon>
        <taxon>Oceanospirillaceae</taxon>
        <taxon>Oleispira</taxon>
    </lineage>
</organism>
<name>A0A1Y5HNX3_OLEAN</name>
<sequence length="203" mass="23053">MLVLPRHIGCVYLHGFLSSPDSKKAQELIQYFTDQDMNNQLLVPVLDFEPARAIQQGLAAIKALQQQEGIEQVFVMGSSLGGFYATHLAAEENIKAVLINPAVRPYELFDKYLGPNKHFYDGQTYILELKHIKQLENLEVENLSNPENSLLLLQTGDETLDYQRATEKYLKCPSWIEPGGTHSFEGFMDRLNMVFNFVLTRSA</sequence>
<comment type="caution">
    <text evidence="1">The sequence shown here is derived from an EMBL/GenBank/DDBJ whole genome shotgun (WGS) entry which is preliminary data.</text>
</comment>
<protein>
    <recommendedName>
        <fullName evidence="3">Esterase</fullName>
    </recommendedName>
</protein>
<dbReference type="SUPFAM" id="SSF53474">
    <property type="entry name" value="alpha/beta-Hydrolases"/>
    <property type="match status" value="1"/>
</dbReference>
<dbReference type="InterPro" id="IPR029058">
    <property type="entry name" value="AB_hydrolase_fold"/>
</dbReference>
<dbReference type="EMBL" id="MABE01000588">
    <property type="protein sequence ID" value="OUS38988.1"/>
    <property type="molecule type" value="Genomic_DNA"/>
</dbReference>
<dbReference type="PANTHER" id="PTHR35602:SF3">
    <property type="entry name" value="ESTERASE YQIA"/>
    <property type="match status" value="1"/>
</dbReference>
<proteinExistence type="predicted"/>
<dbReference type="AlphaFoldDB" id="A0A1Y5HNX3"/>
<evidence type="ECO:0000313" key="1">
    <source>
        <dbReference type="EMBL" id="OUS38988.1"/>
    </source>
</evidence>
<evidence type="ECO:0000313" key="2">
    <source>
        <dbReference type="Proteomes" id="UP000227088"/>
    </source>
</evidence>
<dbReference type="Pfam" id="PF05728">
    <property type="entry name" value="UPF0227"/>
    <property type="match status" value="1"/>
</dbReference>
<reference evidence="2" key="1">
    <citation type="journal article" date="2017" name="Proc. Natl. Acad. Sci. U.S.A.">
        <title>Simulation of Deepwater Horizon oil plume reveals substrate specialization within a complex community of hydrocarbon degraders.</title>
        <authorList>
            <person name="Hu P."/>
            <person name="Dubinsky E.A."/>
            <person name="Probst A.J."/>
            <person name="Wang J."/>
            <person name="Sieber C.M.K."/>
            <person name="Tom L.M."/>
            <person name="Gardinali P."/>
            <person name="Banfield J.F."/>
            <person name="Atlas R.M."/>
            <person name="Andersen G.L."/>
        </authorList>
    </citation>
    <scope>NUCLEOTIDE SEQUENCE [LARGE SCALE GENOMIC DNA]</scope>
</reference>
<dbReference type="InterPro" id="IPR008886">
    <property type="entry name" value="UPF0227/Esterase_YqiA"/>
</dbReference>
<dbReference type="PANTHER" id="PTHR35602">
    <property type="entry name" value="ESTERASE YQIA-RELATED"/>
    <property type="match status" value="1"/>
</dbReference>